<accession>A0A6I9WJT0</accession>
<dbReference type="RefSeq" id="XP_011631989.1">
    <property type="nucleotide sequence ID" value="XM_011633687.2"/>
</dbReference>
<evidence type="ECO:0000313" key="1">
    <source>
        <dbReference type="Proteomes" id="UP000504615"/>
    </source>
</evidence>
<sequence>MMRCHPLEELTSSPLRNVTAYSPVNVIDYFLRRHYTLTSNNLKRRSLRFPLQFWISPKILLKACVYHHYREIAYNLLIEVLYAKDKPIDIIRQQQYMINFHENDCYNVFNDDDDDDDDELFSCNHRKYYRKCGTVSSAAYEKEKKRRERLGIN</sequence>
<organism evidence="1 2">
    <name type="scientific">Pogonomyrmex barbatus</name>
    <name type="common">red harvester ant</name>
    <dbReference type="NCBI Taxonomy" id="144034"/>
    <lineage>
        <taxon>Eukaryota</taxon>
        <taxon>Metazoa</taxon>
        <taxon>Ecdysozoa</taxon>
        <taxon>Arthropoda</taxon>
        <taxon>Hexapoda</taxon>
        <taxon>Insecta</taxon>
        <taxon>Pterygota</taxon>
        <taxon>Neoptera</taxon>
        <taxon>Endopterygota</taxon>
        <taxon>Hymenoptera</taxon>
        <taxon>Apocrita</taxon>
        <taxon>Aculeata</taxon>
        <taxon>Formicoidea</taxon>
        <taxon>Formicidae</taxon>
        <taxon>Myrmicinae</taxon>
        <taxon>Pogonomyrmex</taxon>
    </lineage>
</organism>
<protein>
    <submittedName>
        <fullName evidence="2">Uncharacterized protein LOC105423777</fullName>
    </submittedName>
</protein>
<keyword evidence="1" id="KW-1185">Reference proteome</keyword>
<dbReference type="Proteomes" id="UP000504615">
    <property type="component" value="Unplaced"/>
</dbReference>
<proteinExistence type="predicted"/>
<gene>
    <name evidence="2" type="primary">LOC105423777</name>
</gene>
<dbReference type="GeneID" id="105423777"/>
<name>A0A6I9WJT0_9HYME</name>
<dbReference type="KEGG" id="pbar:105423777"/>
<reference evidence="2" key="1">
    <citation type="submission" date="2025-08" db="UniProtKB">
        <authorList>
            <consortium name="RefSeq"/>
        </authorList>
    </citation>
    <scope>IDENTIFICATION</scope>
</reference>
<evidence type="ECO:0000313" key="2">
    <source>
        <dbReference type="RefSeq" id="XP_011631989.1"/>
    </source>
</evidence>
<dbReference type="AlphaFoldDB" id="A0A6I9WJT0"/>